<dbReference type="OrthoDB" id="530721at2759"/>
<keyword evidence="6" id="KW-0732">Signal</keyword>
<accession>A0A2P6TGI3</accession>
<evidence type="ECO:0000256" key="2">
    <source>
        <dbReference type="ARBA" id="ARBA00010609"/>
    </source>
</evidence>
<proteinExistence type="inferred from homology"/>
<keyword evidence="4" id="KW-0560">Oxidoreductase</keyword>
<dbReference type="InterPro" id="IPR011706">
    <property type="entry name" value="Cu-oxidase_C"/>
</dbReference>
<dbReference type="STRING" id="3076.A0A2P6TGI3"/>
<evidence type="ECO:0000313" key="10">
    <source>
        <dbReference type="EMBL" id="PRW33210.1"/>
    </source>
</evidence>
<reference evidence="10 11" key="1">
    <citation type="journal article" date="2018" name="Plant J.">
        <title>Genome sequences of Chlorella sorokiniana UTEX 1602 and Micractinium conductrix SAG 241.80: implications to maltose excretion by a green alga.</title>
        <authorList>
            <person name="Arriola M.B."/>
            <person name="Velmurugan N."/>
            <person name="Zhang Y."/>
            <person name="Plunkett M.H."/>
            <person name="Hondzo H."/>
            <person name="Barney B.M."/>
        </authorList>
    </citation>
    <scope>NUCLEOTIDE SEQUENCE [LARGE SCALE GENOMIC DNA]</scope>
    <source>
        <strain evidence="11">UTEX 1602</strain>
    </source>
</reference>
<dbReference type="GO" id="GO:0016491">
    <property type="term" value="F:oxidoreductase activity"/>
    <property type="evidence" value="ECO:0007669"/>
    <property type="project" value="UniProtKB-KW"/>
</dbReference>
<evidence type="ECO:0000259" key="8">
    <source>
        <dbReference type="Pfam" id="PF07731"/>
    </source>
</evidence>
<evidence type="ECO:0000256" key="4">
    <source>
        <dbReference type="ARBA" id="ARBA00023002"/>
    </source>
</evidence>
<dbReference type="InterPro" id="IPR045087">
    <property type="entry name" value="Cu-oxidase_fam"/>
</dbReference>
<dbReference type="InterPro" id="IPR001117">
    <property type="entry name" value="Cu-oxidase_2nd"/>
</dbReference>
<keyword evidence="11" id="KW-1185">Reference proteome</keyword>
<evidence type="ECO:0000259" key="7">
    <source>
        <dbReference type="Pfam" id="PF00394"/>
    </source>
</evidence>
<comment type="caution">
    <text evidence="10">The sequence shown here is derived from an EMBL/GenBank/DDBJ whole genome shotgun (WGS) entry which is preliminary data.</text>
</comment>
<dbReference type="EMBL" id="LHPG02000017">
    <property type="protein sequence ID" value="PRW33210.1"/>
    <property type="molecule type" value="Genomic_DNA"/>
</dbReference>
<comment type="cofactor">
    <cofactor evidence="1">
        <name>Cu cation</name>
        <dbReference type="ChEBI" id="CHEBI:23378"/>
    </cofactor>
</comment>
<feature type="signal peptide" evidence="6">
    <location>
        <begin position="1"/>
        <end position="21"/>
    </location>
</feature>
<dbReference type="Pfam" id="PF07731">
    <property type="entry name" value="Cu-oxidase_2"/>
    <property type="match status" value="1"/>
</dbReference>
<protein>
    <submittedName>
        <fullName evidence="10">Multicopper oxidase</fullName>
    </submittedName>
</protein>
<evidence type="ECO:0000256" key="5">
    <source>
        <dbReference type="ARBA" id="ARBA00023008"/>
    </source>
</evidence>
<dbReference type="PROSITE" id="PS00080">
    <property type="entry name" value="MULTICOPPER_OXIDASE2"/>
    <property type="match status" value="1"/>
</dbReference>
<organism evidence="10 11">
    <name type="scientific">Chlorella sorokiniana</name>
    <name type="common">Freshwater green alga</name>
    <dbReference type="NCBI Taxonomy" id="3076"/>
    <lineage>
        <taxon>Eukaryota</taxon>
        <taxon>Viridiplantae</taxon>
        <taxon>Chlorophyta</taxon>
        <taxon>core chlorophytes</taxon>
        <taxon>Trebouxiophyceae</taxon>
        <taxon>Chlorellales</taxon>
        <taxon>Chlorellaceae</taxon>
        <taxon>Chlorella clade</taxon>
        <taxon>Chlorella</taxon>
    </lineage>
</organism>
<feature type="domain" description="Plastocyanin-like" evidence="7">
    <location>
        <begin position="287"/>
        <end position="441"/>
    </location>
</feature>
<keyword evidence="3" id="KW-0479">Metal-binding</keyword>
<evidence type="ECO:0000256" key="6">
    <source>
        <dbReference type="SAM" id="SignalP"/>
    </source>
</evidence>
<evidence type="ECO:0000259" key="9">
    <source>
        <dbReference type="Pfam" id="PF07732"/>
    </source>
</evidence>
<dbReference type="SUPFAM" id="SSF49503">
    <property type="entry name" value="Cupredoxins"/>
    <property type="match status" value="3"/>
</dbReference>
<evidence type="ECO:0000256" key="3">
    <source>
        <dbReference type="ARBA" id="ARBA00022723"/>
    </source>
</evidence>
<dbReference type="InterPro" id="IPR033138">
    <property type="entry name" value="Cu_oxidase_CS"/>
</dbReference>
<dbReference type="Gene3D" id="2.60.40.420">
    <property type="entry name" value="Cupredoxins - blue copper proteins"/>
    <property type="match status" value="3"/>
</dbReference>
<dbReference type="Pfam" id="PF00394">
    <property type="entry name" value="Cu-oxidase"/>
    <property type="match status" value="1"/>
</dbReference>
<keyword evidence="5" id="KW-0186">Copper</keyword>
<feature type="chain" id="PRO_5015105509" evidence="6">
    <location>
        <begin position="22"/>
        <end position="651"/>
    </location>
</feature>
<feature type="domain" description="Plastocyanin-like" evidence="8">
    <location>
        <begin position="548"/>
        <end position="649"/>
    </location>
</feature>
<dbReference type="PROSITE" id="PS00079">
    <property type="entry name" value="MULTICOPPER_OXIDASE1"/>
    <property type="match status" value="1"/>
</dbReference>
<dbReference type="PANTHER" id="PTHR11709">
    <property type="entry name" value="MULTI-COPPER OXIDASE"/>
    <property type="match status" value="1"/>
</dbReference>
<dbReference type="PANTHER" id="PTHR11709:SF511">
    <property type="entry name" value="LACCASE"/>
    <property type="match status" value="1"/>
</dbReference>
<name>A0A2P6TGI3_CHLSO</name>
<comment type="similarity">
    <text evidence="2">Belongs to the multicopper oxidase family.</text>
</comment>
<dbReference type="GO" id="GO:0005507">
    <property type="term" value="F:copper ion binding"/>
    <property type="evidence" value="ECO:0007669"/>
    <property type="project" value="InterPro"/>
</dbReference>
<sequence length="651" mass="69969">MRSAMLLAALVLALDAGPAAAWWTPPRTSCGSALGSATGLPVAAEGGFCGAGLARCRPHQCCSQEGVCQTAACPSTCQCEFSGRRSQCPGSMLLTNVPTPVAPPAGPCGDGVATCPGAQCCSVLGFCTNQCAQWPVDPKHSGPKSKCWTPKTTTRHYRLELKWSVGAPDGFQRALITVNGQMPGPTLRANVGDRLIITVVNKLPANTTIHWHGILQRGTNIMDGVPGVTQVALKPFATQIYDFVASMPGAYWYHSHFKGQYIDGLRGAMVIRDPRRPRFPAEADMQLTDWYHTPAAKLMKEYLTPASQGNEPVPITALMNGIGQGSCTSNCGRYAVLPAAPGNCSLPGTRIRIYNQAAFAWFTVRIDGHRMMVMALDGLPVNVSQPLRAIRINAGQRVTVAVCPDASHPAGKPAWIRAEMEQFVFATDAQYPLVLGVLQYGELTAQPRQLPTTKPDAVVPSQLLASGVAGAVSEYSLKPVSWESPPAATERLLLNLSMYNDPDTNWAHFSPGGNISMSIPPKNGGRAVPSIVQALLGRTPLPPNSNFGYNTYFLKPGAVVDIIINNFDTGEHPLHLHGHWFWVMAQGLPNAGTWNPSIPLNPTPILRDTATVNEGSYMVLRFVASNRGVWIFHCHIDWHLGAGLALVFAYV</sequence>
<dbReference type="Pfam" id="PF07732">
    <property type="entry name" value="Cu-oxidase_3"/>
    <property type="match status" value="1"/>
</dbReference>
<evidence type="ECO:0000313" key="11">
    <source>
        <dbReference type="Proteomes" id="UP000239899"/>
    </source>
</evidence>
<dbReference type="InterPro" id="IPR002355">
    <property type="entry name" value="Cu_oxidase_Cu_BS"/>
</dbReference>
<gene>
    <name evidence="10" type="ORF">C2E21_7743</name>
</gene>
<dbReference type="InterPro" id="IPR011707">
    <property type="entry name" value="Cu-oxidase-like_N"/>
</dbReference>
<dbReference type="InterPro" id="IPR008972">
    <property type="entry name" value="Cupredoxin"/>
</dbReference>
<evidence type="ECO:0000256" key="1">
    <source>
        <dbReference type="ARBA" id="ARBA00001935"/>
    </source>
</evidence>
<feature type="domain" description="Plastocyanin-like" evidence="9">
    <location>
        <begin position="167"/>
        <end position="275"/>
    </location>
</feature>
<dbReference type="Proteomes" id="UP000239899">
    <property type="component" value="Unassembled WGS sequence"/>
</dbReference>
<dbReference type="AlphaFoldDB" id="A0A2P6TGI3"/>